<reference evidence="10" key="1">
    <citation type="journal article" date="2023" name="bioRxiv">
        <title>Scaffold-level genome assemblies of two parasitoid biocontrol wasps reveal the parthenogenesis mechanism and an associated novel virus.</title>
        <authorList>
            <person name="Inwood S."/>
            <person name="Skelly J."/>
            <person name="Guhlin J."/>
            <person name="Harrop T."/>
            <person name="Goldson S."/>
            <person name="Dearden P."/>
        </authorList>
    </citation>
    <scope>NUCLEOTIDE SEQUENCE</scope>
    <source>
        <strain evidence="10">Lincoln</strain>
        <tissue evidence="10">Whole body</tissue>
    </source>
</reference>
<keyword evidence="5 6" id="KW-0539">Nucleus</keyword>
<dbReference type="Gene3D" id="1.10.10.10">
    <property type="entry name" value="Winged helix-like DNA-binding domain superfamily/Winged helix DNA-binding domain"/>
    <property type="match status" value="1"/>
</dbReference>
<evidence type="ECO:0000256" key="3">
    <source>
        <dbReference type="ARBA" id="ARBA00023125"/>
    </source>
</evidence>
<dbReference type="EMBL" id="JAQQBR010000003">
    <property type="protein sequence ID" value="KAK0180391.1"/>
    <property type="molecule type" value="Genomic_DNA"/>
</dbReference>
<sequence>MAAPQGGKRASSCTTPAKKRPRTSPLDHDQAYGVISQGRWILVECVHKAEKKKGVEGVREKNNAMRQKLDTKYKLYEKKHQHQLAELGRKQLEQNMQQLQEQLQLNLIQQTHLLQTPDKKKTSVPLQQLSVQQHQIIQQLQMTQRQYLFQQGLSLQSHNHSSGNLSIDTMPTWKSEPTDGADSHQNSSIAKSGASLNGLINSIVSHRRLDVNGTSGLDEKPLDVSCNEKSHPLYGHGVCKWPSCEVICEDYQAFLKHMNTEHTLDDRSTAQARVQMQVVSQLEIQLQKERDRAAAMMHHLHVAKQMASPEPPKSSESSTGSSLTKLSLSSGLMNQPPPNFGVSQVSPVSMSALVSAVRSPAGGQLPPSAGGAQMPPLSSLSSIPGLPPMPNMPGGISNLPGGMASMAGPIRRRISDKSSLSLAGGLYEEGTARRRVSIDRSGIDINEEIQRNREFYKNADVRPPFTYASLIRQSIIESPEKQLTLNEIYNWFQNTFCYFRRNAATWKVFTAMDVGDDNNMWRRRIAESIYLPRSSIHRS</sequence>
<evidence type="ECO:0000259" key="9">
    <source>
        <dbReference type="PROSITE" id="PS50039"/>
    </source>
</evidence>
<keyword evidence="7" id="KW-0175">Coiled coil</keyword>
<evidence type="ECO:0000256" key="8">
    <source>
        <dbReference type="SAM" id="MobiDB-lite"/>
    </source>
</evidence>
<name>A0AA39G3F8_MICHY</name>
<reference evidence="10" key="2">
    <citation type="submission" date="2023-03" db="EMBL/GenBank/DDBJ databases">
        <authorList>
            <person name="Inwood S.N."/>
            <person name="Skelly J.G."/>
            <person name="Guhlin J."/>
            <person name="Harrop T.W.R."/>
            <person name="Goldson S.G."/>
            <person name="Dearden P.K."/>
        </authorList>
    </citation>
    <scope>NUCLEOTIDE SEQUENCE</scope>
    <source>
        <strain evidence="10">Lincoln</strain>
        <tissue evidence="10">Whole body</tissue>
    </source>
</reference>
<organism evidence="10 11">
    <name type="scientific">Microctonus hyperodae</name>
    <name type="common">Parasitoid wasp</name>
    <dbReference type="NCBI Taxonomy" id="165561"/>
    <lineage>
        <taxon>Eukaryota</taxon>
        <taxon>Metazoa</taxon>
        <taxon>Ecdysozoa</taxon>
        <taxon>Arthropoda</taxon>
        <taxon>Hexapoda</taxon>
        <taxon>Insecta</taxon>
        <taxon>Pterygota</taxon>
        <taxon>Neoptera</taxon>
        <taxon>Endopterygota</taxon>
        <taxon>Hymenoptera</taxon>
        <taxon>Apocrita</taxon>
        <taxon>Ichneumonoidea</taxon>
        <taxon>Braconidae</taxon>
        <taxon>Euphorinae</taxon>
        <taxon>Microctonus</taxon>
    </lineage>
</organism>
<dbReference type="PROSITE" id="PS50039">
    <property type="entry name" value="FORK_HEAD_3"/>
    <property type="match status" value="1"/>
</dbReference>
<protein>
    <recommendedName>
        <fullName evidence="9">Fork-head domain-containing protein</fullName>
    </recommendedName>
</protein>
<evidence type="ECO:0000256" key="6">
    <source>
        <dbReference type="PROSITE-ProRule" id="PRU00089"/>
    </source>
</evidence>
<feature type="DNA-binding region" description="Fork-head" evidence="6">
    <location>
        <begin position="462"/>
        <end position="531"/>
    </location>
</feature>
<dbReference type="Pfam" id="PF00250">
    <property type="entry name" value="Forkhead"/>
    <property type="match status" value="1"/>
</dbReference>
<gene>
    <name evidence="10" type="ORF">PV327_006035</name>
</gene>
<dbReference type="InterPro" id="IPR036388">
    <property type="entry name" value="WH-like_DNA-bd_sf"/>
</dbReference>
<evidence type="ECO:0000256" key="1">
    <source>
        <dbReference type="ARBA" id="ARBA00004123"/>
    </source>
</evidence>
<dbReference type="PRINTS" id="PR00053">
    <property type="entry name" value="FORKHEAD"/>
</dbReference>
<dbReference type="GO" id="GO:0000981">
    <property type="term" value="F:DNA-binding transcription factor activity, RNA polymerase II-specific"/>
    <property type="evidence" value="ECO:0007669"/>
    <property type="project" value="TreeGrafter"/>
</dbReference>
<dbReference type="InterPro" id="IPR032354">
    <property type="entry name" value="FOXP-CC"/>
</dbReference>
<dbReference type="Proteomes" id="UP001168972">
    <property type="component" value="Unassembled WGS sequence"/>
</dbReference>
<evidence type="ECO:0000256" key="2">
    <source>
        <dbReference type="ARBA" id="ARBA00023015"/>
    </source>
</evidence>
<keyword evidence="11" id="KW-1185">Reference proteome</keyword>
<dbReference type="SUPFAM" id="SSF46785">
    <property type="entry name" value="Winged helix' DNA-binding domain"/>
    <property type="match status" value="1"/>
</dbReference>
<dbReference type="Gene3D" id="1.20.5.340">
    <property type="match status" value="1"/>
</dbReference>
<feature type="compositionally biased region" description="Low complexity" evidence="8">
    <location>
        <begin position="375"/>
        <end position="384"/>
    </location>
</feature>
<dbReference type="AlphaFoldDB" id="A0AA39G3F8"/>
<accession>A0AA39G3F8</accession>
<feature type="region of interest" description="Disordered" evidence="8">
    <location>
        <begin position="359"/>
        <end position="400"/>
    </location>
</feature>
<dbReference type="InterPro" id="IPR001766">
    <property type="entry name" value="Fork_head_dom"/>
</dbReference>
<dbReference type="GO" id="GO:0005634">
    <property type="term" value="C:nucleus"/>
    <property type="evidence" value="ECO:0007669"/>
    <property type="project" value="UniProtKB-SubCell"/>
</dbReference>
<keyword evidence="2" id="KW-0805">Transcription regulation</keyword>
<proteinExistence type="predicted"/>
<keyword evidence="3 6" id="KW-0238">DNA-binding</keyword>
<dbReference type="FunFam" id="1.20.5.340:FF:000005">
    <property type="entry name" value="Forkhead box P1, isoform CRA_f"/>
    <property type="match status" value="1"/>
</dbReference>
<feature type="compositionally biased region" description="Polar residues" evidence="8">
    <location>
        <begin position="160"/>
        <end position="169"/>
    </location>
</feature>
<feature type="domain" description="Fork-head" evidence="9">
    <location>
        <begin position="462"/>
        <end position="531"/>
    </location>
</feature>
<feature type="compositionally biased region" description="Low complexity" evidence="8">
    <location>
        <begin position="314"/>
        <end position="332"/>
    </location>
</feature>
<dbReference type="PANTHER" id="PTHR45796:SF4">
    <property type="entry name" value="FORKHEAD BOX P, ISOFORM C"/>
    <property type="match status" value="1"/>
</dbReference>
<evidence type="ECO:0000256" key="5">
    <source>
        <dbReference type="ARBA" id="ARBA00023242"/>
    </source>
</evidence>
<feature type="region of interest" description="Disordered" evidence="8">
    <location>
        <begin position="1"/>
        <end position="30"/>
    </location>
</feature>
<evidence type="ECO:0000256" key="7">
    <source>
        <dbReference type="SAM" id="Coils"/>
    </source>
</evidence>
<dbReference type="PANTHER" id="PTHR45796">
    <property type="entry name" value="FORKHEAD BOX P, ISOFORM C"/>
    <property type="match status" value="1"/>
</dbReference>
<comment type="caution">
    <text evidence="10">The sequence shown here is derived from an EMBL/GenBank/DDBJ whole genome shotgun (WGS) entry which is preliminary data.</text>
</comment>
<dbReference type="GO" id="GO:0000978">
    <property type="term" value="F:RNA polymerase II cis-regulatory region sequence-specific DNA binding"/>
    <property type="evidence" value="ECO:0007669"/>
    <property type="project" value="TreeGrafter"/>
</dbReference>
<comment type="subcellular location">
    <subcellularLocation>
        <location evidence="1 6">Nucleus</location>
    </subcellularLocation>
</comment>
<evidence type="ECO:0000256" key="4">
    <source>
        <dbReference type="ARBA" id="ARBA00023163"/>
    </source>
</evidence>
<dbReference type="InterPro" id="IPR050998">
    <property type="entry name" value="FOXP"/>
</dbReference>
<dbReference type="SMART" id="SM00339">
    <property type="entry name" value="FH"/>
    <property type="match status" value="1"/>
</dbReference>
<evidence type="ECO:0000313" key="11">
    <source>
        <dbReference type="Proteomes" id="UP001168972"/>
    </source>
</evidence>
<feature type="region of interest" description="Disordered" evidence="8">
    <location>
        <begin position="160"/>
        <end position="189"/>
    </location>
</feature>
<feature type="coiled-coil region" evidence="7">
    <location>
        <begin position="82"/>
        <end position="109"/>
    </location>
</feature>
<feature type="region of interest" description="Disordered" evidence="8">
    <location>
        <begin position="303"/>
        <end position="343"/>
    </location>
</feature>
<dbReference type="Pfam" id="PF16159">
    <property type="entry name" value="FOXP-CC"/>
    <property type="match status" value="1"/>
</dbReference>
<evidence type="ECO:0000313" key="10">
    <source>
        <dbReference type="EMBL" id="KAK0180391.1"/>
    </source>
</evidence>
<keyword evidence="4" id="KW-0804">Transcription</keyword>
<dbReference type="InterPro" id="IPR036390">
    <property type="entry name" value="WH_DNA-bd_sf"/>
</dbReference>